<dbReference type="PANTHER" id="PTHR21461:SF40">
    <property type="entry name" value="GLYCOSYLTRANSFERASE FAMILY 92 PROTEIN"/>
    <property type="match status" value="1"/>
</dbReference>
<gene>
    <name evidence="10" type="primary">LOC100902021</name>
</gene>
<dbReference type="AlphaFoldDB" id="A0AAJ6VYA9"/>
<dbReference type="Pfam" id="PF01697">
    <property type="entry name" value="Glyco_transf_92"/>
    <property type="match status" value="1"/>
</dbReference>
<evidence type="ECO:0000256" key="8">
    <source>
        <dbReference type="RuleBase" id="RU366017"/>
    </source>
</evidence>
<sequence length="511" mass="59441">MLLPGKGSRVLRRHVRQAMRRARQTSERNARSVYFLGFFLVLVVFMLLAEVVYVDPYTAVTSYGGQSKDSSWLYNIVPSLGNNFERIEEVHLEMDDTESQKLDRLYQAAKIDHWQKIANTADKFFVFSAFMDRRRNVIKYVRVIAVARTRLADRVKCVFWSQNRTSVIATVLASNRLIRENWNMRYSAFFLLCPIPSNSGLPKDYVPYAISLQNIRDPVNSFPSNIVLVHDNEHLQQQAPDERKGRMAVCVKPIHYNYDQLSKFAEFVELHRILGYQHFFFYNHTMGPQVTKLVEHYIENGVATVLPWQLDLISQKEIRTEGLFAALNDCLYRSMYRFQYTAMVDFDEVIVPKFRPNATVLELLQQLSATNPTHDGAFSFQNAFFYLQYPDGEVPFADPAGELQYLRKTRRKGKLHNHRLRSKYIVVPERVQEVGNHFVWEFMPDYHMFNVNPTAGFLHHYRVCEFGGDGCTVNSSSVVDKSLHSYAERLIRAYSEAMAVVHPANYTKYLQ</sequence>
<evidence type="ECO:0000256" key="1">
    <source>
        <dbReference type="ARBA" id="ARBA00004167"/>
    </source>
</evidence>
<proteinExistence type="inferred from homology"/>
<dbReference type="RefSeq" id="XP_003743330.2">
    <property type="nucleotide sequence ID" value="XM_003743282.2"/>
</dbReference>
<keyword evidence="4 8" id="KW-0808">Transferase</keyword>
<dbReference type="GO" id="GO:0016757">
    <property type="term" value="F:glycosyltransferase activity"/>
    <property type="evidence" value="ECO:0007669"/>
    <property type="project" value="UniProtKB-UniRule"/>
</dbReference>
<dbReference type="PANTHER" id="PTHR21461">
    <property type="entry name" value="GLYCOSYLTRANSFERASE FAMILY 92 PROTEIN"/>
    <property type="match status" value="1"/>
</dbReference>
<protein>
    <recommendedName>
        <fullName evidence="8">Glycosyltransferase family 92 protein</fullName>
        <ecNumber evidence="8">2.4.1.-</ecNumber>
    </recommendedName>
</protein>
<feature type="transmembrane region" description="Helical" evidence="8">
    <location>
        <begin position="33"/>
        <end position="54"/>
    </location>
</feature>
<evidence type="ECO:0000256" key="3">
    <source>
        <dbReference type="ARBA" id="ARBA00022676"/>
    </source>
</evidence>
<dbReference type="KEGG" id="goe:100902021"/>
<keyword evidence="9" id="KW-1185">Reference proteome</keyword>
<dbReference type="GO" id="GO:0005737">
    <property type="term" value="C:cytoplasm"/>
    <property type="evidence" value="ECO:0007669"/>
    <property type="project" value="TreeGrafter"/>
</dbReference>
<keyword evidence="5 8" id="KW-0812">Transmembrane</keyword>
<dbReference type="GO" id="GO:0016020">
    <property type="term" value="C:membrane"/>
    <property type="evidence" value="ECO:0007669"/>
    <property type="project" value="UniProtKB-SubCell"/>
</dbReference>
<keyword evidence="7 8" id="KW-0472">Membrane</keyword>
<evidence type="ECO:0000256" key="5">
    <source>
        <dbReference type="ARBA" id="ARBA00022692"/>
    </source>
</evidence>
<evidence type="ECO:0000313" key="10">
    <source>
        <dbReference type="RefSeq" id="XP_003743330.2"/>
    </source>
</evidence>
<keyword evidence="6 8" id="KW-1133">Transmembrane helix</keyword>
<evidence type="ECO:0000256" key="4">
    <source>
        <dbReference type="ARBA" id="ARBA00022679"/>
    </source>
</evidence>
<name>A0AAJ6VYA9_9ACAR</name>
<reference evidence="10" key="1">
    <citation type="submission" date="2025-08" db="UniProtKB">
        <authorList>
            <consortium name="RefSeq"/>
        </authorList>
    </citation>
    <scope>IDENTIFICATION</scope>
</reference>
<comment type="similarity">
    <text evidence="2 8">Belongs to the glycosyltransferase 92 family.</text>
</comment>
<comment type="subcellular location">
    <subcellularLocation>
        <location evidence="1">Membrane</location>
        <topology evidence="1">Single-pass membrane protein</topology>
    </subcellularLocation>
</comment>
<evidence type="ECO:0000256" key="7">
    <source>
        <dbReference type="ARBA" id="ARBA00023136"/>
    </source>
</evidence>
<dbReference type="InterPro" id="IPR008166">
    <property type="entry name" value="Glyco_transf_92"/>
</dbReference>
<evidence type="ECO:0000313" key="9">
    <source>
        <dbReference type="Proteomes" id="UP000694867"/>
    </source>
</evidence>
<evidence type="ECO:0000256" key="2">
    <source>
        <dbReference type="ARBA" id="ARBA00007647"/>
    </source>
</evidence>
<organism evidence="9 10">
    <name type="scientific">Galendromus occidentalis</name>
    <name type="common">western predatory mite</name>
    <dbReference type="NCBI Taxonomy" id="34638"/>
    <lineage>
        <taxon>Eukaryota</taxon>
        <taxon>Metazoa</taxon>
        <taxon>Ecdysozoa</taxon>
        <taxon>Arthropoda</taxon>
        <taxon>Chelicerata</taxon>
        <taxon>Arachnida</taxon>
        <taxon>Acari</taxon>
        <taxon>Parasitiformes</taxon>
        <taxon>Mesostigmata</taxon>
        <taxon>Gamasina</taxon>
        <taxon>Phytoseioidea</taxon>
        <taxon>Phytoseiidae</taxon>
        <taxon>Typhlodrominae</taxon>
        <taxon>Galendromus</taxon>
    </lineage>
</organism>
<dbReference type="Proteomes" id="UP000694867">
    <property type="component" value="Unplaced"/>
</dbReference>
<keyword evidence="3 8" id="KW-0328">Glycosyltransferase</keyword>
<dbReference type="GeneID" id="100902021"/>
<accession>A0AAJ6VYA9</accession>
<evidence type="ECO:0000256" key="6">
    <source>
        <dbReference type="ARBA" id="ARBA00022989"/>
    </source>
</evidence>
<dbReference type="EC" id="2.4.1.-" evidence="8"/>